<organism evidence="7 8">
    <name type="scientific">Monopterus albus</name>
    <name type="common">Swamp eel</name>
    <dbReference type="NCBI Taxonomy" id="43700"/>
    <lineage>
        <taxon>Eukaryota</taxon>
        <taxon>Metazoa</taxon>
        <taxon>Chordata</taxon>
        <taxon>Craniata</taxon>
        <taxon>Vertebrata</taxon>
        <taxon>Euteleostomi</taxon>
        <taxon>Actinopterygii</taxon>
        <taxon>Neopterygii</taxon>
        <taxon>Teleostei</taxon>
        <taxon>Neoteleostei</taxon>
        <taxon>Acanthomorphata</taxon>
        <taxon>Anabantaria</taxon>
        <taxon>Synbranchiformes</taxon>
        <taxon>Synbranchidae</taxon>
        <taxon>Monopterus</taxon>
    </lineage>
</organism>
<evidence type="ECO:0000313" key="8">
    <source>
        <dbReference type="Proteomes" id="UP000261600"/>
    </source>
</evidence>
<dbReference type="InterPro" id="IPR001152">
    <property type="entry name" value="Beta-thymosin"/>
</dbReference>
<dbReference type="InterPro" id="IPR038386">
    <property type="entry name" value="Beta-thymosin_sf"/>
</dbReference>
<keyword evidence="8" id="KW-1185">Reference proteome</keyword>
<evidence type="ECO:0000256" key="4">
    <source>
        <dbReference type="ARBA" id="ARBA00023203"/>
    </source>
</evidence>
<comment type="similarity">
    <text evidence="2">Belongs to the thymosin beta family.</text>
</comment>
<keyword evidence="3" id="KW-0963">Cytoplasm</keyword>
<dbReference type="Gene3D" id="1.20.5.520">
    <property type="entry name" value="Single helix bin"/>
    <property type="match status" value="1"/>
</dbReference>
<reference evidence="7" key="1">
    <citation type="submission" date="2025-08" db="UniProtKB">
        <authorList>
            <consortium name="Ensembl"/>
        </authorList>
    </citation>
    <scope>IDENTIFICATION</scope>
</reference>
<dbReference type="FunFam" id="1.20.5.520:FF:000001">
    <property type="entry name" value="Thymosin beta"/>
    <property type="match status" value="1"/>
</dbReference>
<dbReference type="GO" id="GO:0005856">
    <property type="term" value="C:cytoskeleton"/>
    <property type="evidence" value="ECO:0007669"/>
    <property type="project" value="UniProtKB-SubCell"/>
</dbReference>
<evidence type="ECO:0000256" key="2">
    <source>
        <dbReference type="ARBA" id="ARBA00009511"/>
    </source>
</evidence>
<name>A0A3Q3QF41_MONAL</name>
<accession>A0A3Q3QF41</accession>
<reference evidence="7" key="2">
    <citation type="submission" date="2025-09" db="UniProtKB">
        <authorList>
            <consortium name="Ensembl"/>
        </authorList>
    </citation>
    <scope>IDENTIFICATION</scope>
</reference>
<comment type="function">
    <text evidence="6">Plays an important role in the organization of the cytoskeleton. Binds to and sequesters actin monomers (G actin) and therefore inhibits actin polymerization.</text>
</comment>
<evidence type="ECO:0000256" key="1">
    <source>
        <dbReference type="ARBA" id="ARBA00004245"/>
    </source>
</evidence>
<dbReference type="Pfam" id="PF01290">
    <property type="entry name" value="Thymosin"/>
    <property type="match status" value="1"/>
</dbReference>
<sequence length="56" mass="6548">MSDNNPVTEEVEKFDKCKLKKTNTNEKNHLPTKEGKCTHPAHWASFSTHYRGKYKL</sequence>
<evidence type="ECO:0000313" key="7">
    <source>
        <dbReference type="Ensembl" id="ENSMALP00000011306.1"/>
    </source>
</evidence>
<dbReference type="GO" id="GO:0007015">
    <property type="term" value="P:actin filament organization"/>
    <property type="evidence" value="ECO:0007669"/>
    <property type="project" value="InterPro"/>
</dbReference>
<keyword evidence="5" id="KW-0206">Cytoskeleton</keyword>
<evidence type="ECO:0000256" key="6">
    <source>
        <dbReference type="ARBA" id="ARBA00025497"/>
    </source>
</evidence>
<dbReference type="GO" id="GO:0030334">
    <property type="term" value="P:regulation of cell migration"/>
    <property type="evidence" value="ECO:0007669"/>
    <property type="project" value="TreeGrafter"/>
</dbReference>
<keyword evidence="4" id="KW-0009">Actin-binding</keyword>
<comment type="subcellular location">
    <subcellularLocation>
        <location evidence="1">Cytoplasm</location>
        <location evidence="1">Cytoskeleton</location>
    </subcellularLocation>
</comment>
<dbReference type="Proteomes" id="UP000261600">
    <property type="component" value="Unplaced"/>
</dbReference>
<protein>
    <recommendedName>
        <fullName evidence="9">Thymosin beta</fullName>
    </recommendedName>
</protein>
<proteinExistence type="inferred from homology"/>
<dbReference type="Ensembl" id="ENSMALT00000011548.1">
    <property type="protein sequence ID" value="ENSMALP00000011306.1"/>
    <property type="gene ID" value="ENSMALG00000008035.1"/>
</dbReference>
<dbReference type="PANTHER" id="PTHR12021">
    <property type="entry name" value="THYMOSIN BETA"/>
    <property type="match status" value="1"/>
</dbReference>
<dbReference type="AlphaFoldDB" id="A0A3Q3QF41"/>
<evidence type="ECO:0000256" key="3">
    <source>
        <dbReference type="ARBA" id="ARBA00022490"/>
    </source>
</evidence>
<dbReference type="PANTHER" id="PTHR12021:SF3">
    <property type="entry name" value="THYMOSIN BETA-4-LIKE"/>
    <property type="match status" value="1"/>
</dbReference>
<dbReference type="GO" id="GO:0005737">
    <property type="term" value="C:cytoplasm"/>
    <property type="evidence" value="ECO:0007669"/>
    <property type="project" value="TreeGrafter"/>
</dbReference>
<dbReference type="GO" id="GO:0003785">
    <property type="term" value="F:actin monomer binding"/>
    <property type="evidence" value="ECO:0007669"/>
    <property type="project" value="InterPro"/>
</dbReference>
<evidence type="ECO:0000256" key="5">
    <source>
        <dbReference type="ARBA" id="ARBA00023212"/>
    </source>
</evidence>
<evidence type="ECO:0008006" key="9">
    <source>
        <dbReference type="Google" id="ProtNLM"/>
    </source>
</evidence>